<dbReference type="Gene3D" id="3.40.50.150">
    <property type="entry name" value="Vaccinia Virus protein VP39"/>
    <property type="match status" value="1"/>
</dbReference>
<reference evidence="1 2" key="1">
    <citation type="submission" date="2024-02" db="EMBL/GenBank/DDBJ databases">
        <authorList>
            <person name="Chen Y."/>
            <person name="Shah S."/>
            <person name="Dougan E. K."/>
            <person name="Thang M."/>
            <person name="Chan C."/>
        </authorList>
    </citation>
    <scope>NUCLEOTIDE SEQUENCE [LARGE SCALE GENOMIC DNA]</scope>
</reference>
<name>A0ABP0HD76_9DINO</name>
<comment type="caution">
    <text evidence="1">The sequence shown here is derived from an EMBL/GenBank/DDBJ whole genome shotgun (WGS) entry which is preliminary data.</text>
</comment>
<gene>
    <name evidence="1" type="ORF">SCF082_LOCUS1098</name>
</gene>
<accession>A0ABP0HD76</accession>
<sequence>MSLLVFVAGPSLGAQPLRIASGWSPDDHRGAVHRTASLSPTSAALVASGLVLGSRGRARRQRTVARRPNRTTRQFFGNLFGPEEVIDPDDPGRVGVCKEYQSMPGTVVAAEESEFGWAVVSKHEASEQDGHWIGEAPGEVSQEWRELRLAKTSTRSRPGSAEGTGQSVVKVSLCEGAPPQQVPYCMALAYTKSLCAAALTGAHVQEALPLDAIPSQRALVIGLGAGSIPLWLEHTFPAEKMRVDALEIDPAVVKVATEEMGFPKEAVRPSKTAQEAGKDAVSNTEALRVYLVPGEDFVEALASQSDAYKYDMVFIDAFDKAGKVPPVLVDGEGTFLQSLSQVLAPKATVVLNLLVGMTGTGSCGGPQEIEAMVTSIQKTCCNASSEIFTIRTPISESSGNQLYGFLRAGRSDRSKPLKEALKESAEMVNADFPKDSLGQKIRFDLARRVVFSYQDWPKKN</sequence>
<dbReference type="Proteomes" id="UP001642464">
    <property type="component" value="Unassembled WGS sequence"/>
</dbReference>
<protein>
    <submittedName>
        <fullName evidence="1">EEF1A lysine and N-terminal methyltransferase (EEF1A-KNMT) (Methyltransferase-like protein 13)</fullName>
    </submittedName>
</protein>
<evidence type="ECO:0000313" key="1">
    <source>
        <dbReference type="EMBL" id="CAK8987738.1"/>
    </source>
</evidence>
<dbReference type="InterPro" id="IPR029063">
    <property type="entry name" value="SAM-dependent_MTases_sf"/>
</dbReference>
<proteinExistence type="predicted"/>
<dbReference type="SUPFAM" id="SSF53335">
    <property type="entry name" value="S-adenosyl-L-methionine-dependent methyltransferases"/>
    <property type="match status" value="1"/>
</dbReference>
<keyword evidence="2" id="KW-1185">Reference proteome</keyword>
<organism evidence="1 2">
    <name type="scientific">Durusdinium trenchii</name>
    <dbReference type="NCBI Taxonomy" id="1381693"/>
    <lineage>
        <taxon>Eukaryota</taxon>
        <taxon>Sar</taxon>
        <taxon>Alveolata</taxon>
        <taxon>Dinophyceae</taxon>
        <taxon>Suessiales</taxon>
        <taxon>Symbiodiniaceae</taxon>
        <taxon>Durusdinium</taxon>
    </lineage>
</organism>
<evidence type="ECO:0000313" key="2">
    <source>
        <dbReference type="Proteomes" id="UP001642464"/>
    </source>
</evidence>
<dbReference type="EMBL" id="CAXAMM010000503">
    <property type="protein sequence ID" value="CAK8987738.1"/>
    <property type="molecule type" value="Genomic_DNA"/>
</dbReference>